<dbReference type="GO" id="GO:0008168">
    <property type="term" value="F:methyltransferase activity"/>
    <property type="evidence" value="ECO:0007669"/>
    <property type="project" value="UniProtKB-KW"/>
</dbReference>
<keyword evidence="2" id="KW-0808">Transferase</keyword>
<dbReference type="InterPro" id="IPR029063">
    <property type="entry name" value="SAM-dependent_MTases_sf"/>
</dbReference>
<comment type="caution">
    <text evidence="2">The sequence shown here is derived from an EMBL/GenBank/DDBJ whole genome shotgun (WGS) entry which is preliminary data.</text>
</comment>
<evidence type="ECO:0000313" key="3">
    <source>
        <dbReference type="Proteomes" id="UP000823900"/>
    </source>
</evidence>
<dbReference type="PANTHER" id="PTHR18895:SF74">
    <property type="entry name" value="MTRF1L RELEASE FACTOR GLUTAMINE METHYLTRANSFERASE"/>
    <property type="match status" value="1"/>
</dbReference>
<dbReference type="Gene3D" id="1.10.8.10">
    <property type="entry name" value="DNA helicase RuvA subunit, C-terminal domain"/>
    <property type="match status" value="1"/>
</dbReference>
<gene>
    <name evidence="2" type="ORF">IAA07_09140</name>
</gene>
<dbReference type="SUPFAM" id="SSF53335">
    <property type="entry name" value="S-adenosyl-L-methionine-dependent methyltransferases"/>
    <property type="match status" value="1"/>
</dbReference>
<dbReference type="InterPro" id="IPR050320">
    <property type="entry name" value="N5-glutamine_MTase"/>
</dbReference>
<dbReference type="PANTHER" id="PTHR18895">
    <property type="entry name" value="HEMK METHYLTRANSFERASE"/>
    <property type="match status" value="1"/>
</dbReference>
<reference evidence="2" key="1">
    <citation type="journal article" date="2021" name="PeerJ">
        <title>Extensive microbial diversity within the chicken gut microbiome revealed by metagenomics and culture.</title>
        <authorList>
            <person name="Gilroy R."/>
            <person name="Ravi A."/>
            <person name="Getino M."/>
            <person name="Pursley I."/>
            <person name="Horton D.L."/>
            <person name="Alikhan N.F."/>
            <person name="Baker D."/>
            <person name="Gharbi K."/>
            <person name="Hall N."/>
            <person name="Watson M."/>
            <person name="Adriaenssens E.M."/>
            <person name="Foster-Nyarko E."/>
            <person name="Jarju S."/>
            <person name="Secka A."/>
            <person name="Antonio M."/>
            <person name="Oren A."/>
            <person name="Chaudhuri R.R."/>
            <person name="La Ragione R."/>
            <person name="Hildebrand F."/>
            <person name="Pallen M.J."/>
        </authorList>
    </citation>
    <scope>NUCLEOTIDE SEQUENCE</scope>
    <source>
        <strain evidence="2">CHK178-16964</strain>
    </source>
</reference>
<dbReference type="AlphaFoldDB" id="A0A9D2KP07"/>
<protein>
    <submittedName>
        <fullName evidence="2">Peptide chain release factor N(5)-glutamine methyltransferase</fullName>
    </submittedName>
</protein>
<dbReference type="GO" id="GO:0032259">
    <property type="term" value="P:methylation"/>
    <property type="evidence" value="ECO:0007669"/>
    <property type="project" value="UniProtKB-KW"/>
</dbReference>
<feature type="domain" description="Release factor glutamine methyltransferase N-terminal" evidence="1">
    <location>
        <begin position="19"/>
        <end position="93"/>
    </location>
</feature>
<dbReference type="Proteomes" id="UP000823900">
    <property type="component" value="Unassembled WGS sequence"/>
</dbReference>
<dbReference type="InterPro" id="IPR040758">
    <property type="entry name" value="PrmC_N"/>
</dbReference>
<dbReference type="PROSITE" id="PS00092">
    <property type="entry name" value="N6_MTASE"/>
    <property type="match status" value="1"/>
</dbReference>
<proteinExistence type="predicted"/>
<sequence length="334" mass="37748">MEIKTTADREKTATLQLLWDRGRKDLLQAGVPESDLDARLLLLEAFQIDMAHFLIRRMEQLDMDDPQMKAAADQYEAWISKRRERVPLQHLTGRQEFMGLDFFVNEHVLIPRQDTEILVELVMRRRPAKEGERLLDMCAGSGCIGVSLAALGSYGDVTEADISLPALETAWKNGRHCLEAAGKKTDILEEKPGSGNRWERALCWRSENGVKGCGKMTFVQSDLFQNLDKSLKYDIIVSNPPYIPSKVIEGLEPEVRDHEPRMALDGTEDGLRFYRCLAKESRDYLPAGGELFLEIGYDQGEAVKELLKENGFSDIEVVKDHAGLDRVVHGVFRG</sequence>
<dbReference type="EMBL" id="DWZA01000079">
    <property type="protein sequence ID" value="HJA71724.1"/>
    <property type="molecule type" value="Genomic_DNA"/>
</dbReference>
<reference evidence="2" key="2">
    <citation type="submission" date="2021-04" db="EMBL/GenBank/DDBJ databases">
        <authorList>
            <person name="Gilroy R."/>
        </authorList>
    </citation>
    <scope>NUCLEOTIDE SEQUENCE</scope>
    <source>
        <strain evidence="2">CHK178-16964</strain>
    </source>
</reference>
<organism evidence="2 3">
    <name type="scientific">Candidatus Lachnoclostridium stercoravium</name>
    <dbReference type="NCBI Taxonomy" id="2838633"/>
    <lineage>
        <taxon>Bacteria</taxon>
        <taxon>Bacillati</taxon>
        <taxon>Bacillota</taxon>
        <taxon>Clostridia</taxon>
        <taxon>Lachnospirales</taxon>
        <taxon>Lachnospiraceae</taxon>
    </lineage>
</organism>
<dbReference type="InterPro" id="IPR002052">
    <property type="entry name" value="DNA_methylase_N6_adenine_CS"/>
</dbReference>
<dbReference type="Gene3D" id="3.40.50.150">
    <property type="entry name" value="Vaccinia Virus protein VP39"/>
    <property type="match status" value="1"/>
</dbReference>
<dbReference type="GO" id="GO:0003676">
    <property type="term" value="F:nucleic acid binding"/>
    <property type="evidence" value="ECO:0007669"/>
    <property type="project" value="InterPro"/>
</dbReference>
<evidence type="ECO:0000259" key="1">
    <source>
        <dbReference type="Pfam" id="PF17827"/>
    </source>
</evidence>
<dbReference type="Pfam" id="PF17827">
    <property type="entry name" value="PrmC_N"/>
    <property type="match status" value="1"/>
</dbReference>
<accession>A0A9D2KP07</accession>
<name>A0A9D2KP07_9FIRM</name>
<evidence type="ECO:0000313" key="2">
    <source>
        <dbReference type="EMBL" id="HJA71724.1"/>
    </source>
</evidence>
<keyword evidence="2" id="KW-0489">Methyltransferase</keyword>